<dbReference type="EMBL" id="JAIZPD010000009">
    <property type="protein sequence ID" value="KAH0961032.1"/>
    <property type="molecule type" value="Genomic_DNA"/>
</dbReference>
<accession>A0A9P8MXL7</accession>
<dbReference type="RefSeq" id="XP_044718545.1">
    <property type="nucleotide sequence ID" value="XM_044866656.1"/>
</dbReference>
<comment type="caution">
    <text evidence="1">The sequence shown here is derived from an EMBL/GenBank/DDBJ whole genome shotgun (WGS) entry which is preliminary data.</text>
</comment>
<proteinExistence type="predicted"/>
<dbReference type="AlphaFoldDB" id="A0A9P8MXL7"/>
<dbReference type="GeneID" id="68357314"/>
<protein>
    <recommendedName>
        <fullName evidence="3">Peptidase M43 pregnancy-associated plasma-A domain-containing protein</fullName>
    </recommendedName>
</protein>
<gene>
    <name evidence="1" type="ORF">HRG_08185</name>
</gene>
<evidence type="ECO:0000313" key="1">
    <source>
        <dbReference type="EMBL" id="KAH0961032.1"/>
    </source>
</evidence>
<evidence type="ECO:0000313" key="2">
    <source>
        <dbReference type="Proteomes" id="UP000824596"/>
    </source>
</evidence>
<evidence type="ECO:0008006" key="3">
    <source>
        <dbReference type="Google" id="ProtNLM"/>
    </source>
</evidence>
<dbReference type="Gene3D" id="3.40.390.10">
    <property type="entry name" value="Collagenase (Catalytic Domain)"/>
    <property type="match status" value="1"/>
</dbReference>
<name>A0A9P8MXL7_9HYPO</name>
<dbReference type="Proteomes" id="UP000824596">
    <property type="component" value="Unassembled WGS sequence"/>
</dbReference>
<reference evidence="1" key="1">
    <citation type="submission" date="2021-09" db="EMBL/GenBank/DDBJ databases">
        <title>A high-quality genome of the endoparasitic fungus Hirsutella rhossiliensis with a comparison of Hirsutella genomes reveals transposable elements contributing to genome size variation.</title>
        <authorList>
            <person name="Lin R."/>
            <person name="Jiao Y."/>
            <person name="Sun X."/>
            <person name="Ling J."/>
            <person name="Xie B."/>
            <person name="Cheng X."/>
        </authorList>
    </citation>
    <scope>NUCLEOTIDE SEQUENCE</scope>
    <source>
        <strain evidence="1">HR02</strain>
    </source>
</reference>
<keyword evidence="2" id="KW-1185">Reference proteome</keyword>
<sequence length="180" mass="20292">MQFVLKDVDWSRAYWTRENIAQLHQGKWASLNVYVLQLSEKHAGQARANRFEDSFDPMHDFIRLNAKALPGSSHALYNEGKSLPHEIAHWLGLGAHSAGRSCVFNAGNVPAEKPAIEGGRISETCVEEEYENTTNNLLITVAPDNCSWQFTCEQVRLMREYWTKRVEADAKGDPGTAQTE</sequence>
<dbReference type="GO" id="GO:0008237">
    <property type="term" value="F:metallopeptidase activity"/>
    <property type="evidence" value="ECO:0007669"/>
    <property type="project" value="InterPro"/>
</dbReference>
<dbReference type="InterPro" id="IPR024079">
    <property type="entry name" value="MetalloPept_cat_dom_sf"/>
</dbReference>
<organism evidence="1 2">
    <name type="scientific">Hirsutella rhossiliensis</name>
    <dbReference type="NCBI Taxonomy" id="111463"/>
    <lineage>
        <taxon>Eukaryota</taxon>
        <taxon>Fungi</taxon>
        <taxon>Dikarya</taxon>
        <taxon>Ascomycota</taxon>
        <taxon>Pezizomycotina</taxon>
        <taxon>Sordariomycetes</taxon>
        <taxon>Hypocreomycetidae</taxon>
        <taxon>Hypocreales</taxon>
        <taxon>Ophiocordycipitaceae</taxon>
        <taxon>Hirsutella</taxon>
    </lineage>
</organism>